<name>A0AAE3GJ58_9PSEU</name>
<dbReference type="Proteomes" id="UP001206128">
    <property type="component" value="Unassembled WGS sequence"/>
</dbReference>
<proteinExistence type="predicted"/>
<gene>
    <name evidence="2" type="ORF">LX83_006071</name>
</gene>
<reference evidence="2" key="1">
    <citation type="submission" date="2022-06" db="EMBL/GenBank/DDBJ databases">
        <title>Genomic Encyclopedia of Archaeal and Bacterial Type Strains, Phase II (KMG-II): from individual species to whole genera.</title>
        <authorList>
            <person name="Goeker M."/>
        </authorList>
    </citation>
    <scope>NUCLEOTIDE SEQUENCE</scope>
    <source>
        <strain evidence="2">DSM 43935</strain>
    </source>
</reference>
<organism evidence="2 3">
    <name type="scientific">Goodfellowiella coeruleoviolacea</name>
    <dbReference type="NCBI Taxonomy" id="334858"/>
    <lineage>
        <taxon>Bacteria</taxon>
        <taxon>Bacillati</taxon>
        <taxon>Actinomycetota</taxon>
        <taxon>Actinomycetes</taxon>
        <taxon>Pseudonocardiales</taxon>
        <taxon>Pseudonocardiaceae</taxon>
        <taxon>Goodfellowiella</taxon>
    </lineage>
</organism>
<protein>
    <recommendedName>
        <fullName evidence="1">DUF5753 domain-containing protein</fullName>
    </recommendedName>
</protein>
<evidence type="ECO:0000313" key="2">
    <source>
        <dbReference type="EMBL" id="MCP2169187.1"/>
    </source>
</evidence>
<feature type="domain" description="DUF5753" evidence="1">
    <location>
        <begin position="2"/>
        <end position="91"/>
    </location>
</feature>
<dbReference type="InterPro" id="IPR043917">
    <property type="entry name" value="DUF5753"/>
</dbReference>
<accession>A0AAE3GJ58</accession>
<dbReference type="AlphaFoldDB" id="A0AAE3GJ58"/>
<evidence type="ECO:0000313" key="3">
    <source>
        <dbReference type="Proteomes" id="UP001206128"/>
    </source>
</evidence>
<dbReference type="Pfam" id="PF19054">
    <property type="entry name" value="DUF5753"/>
    <property type="match status" value="1"/>
</dbReference>
<comment type="caution">
    <text evidence="2">The sequence shown here is derived from an EMBL/GenBank/DDBJ whole genome shotgun (WGS) entry which is preliminary data.</text>
</comment>
<keyword evidence="3" id="KW-1185">Reference proteome</keyword>
<dbReference type="EMBL" id="JAMTCK010000017">
    <property type="protein sequence ID" value="MCP2169187.1"/>
    <property type="molecule type" value="Genomic_DNA"/>
</dbReference>
<sequence>MLREQLELIYELASLPHVTIQVIPFSAGAHASHGVSFTILNFTEHRLGIVYNEGLTGSDYLSREHTRIYSLAFNSLCSAAATPETTMELVARRIADLGA</sequence>
<evidence type="ECO:0000259" key="1">
    <source>
        <dbReference type="Pfam" id="PF19054"/>
    </source>
</evidence>